<feature type="region of interest" description="Disordered" evidence="1">
    <location>
        <begin position="239"/>
        <end position="299"/>
    </location>
</feature>
<feature type="compositionally biased region" description="Acidic residues" evidence="1">
    <location>
        <begin position="696"/>
        <end position="705"/>
    </location>
</feature>
<feature type="region of interest" description="Disordered" evidence="1">
    <location>
        <begin position="631"/>
        <end position="822"/>
    </location>
</feature>
<feature type="compositionally biased region" description="Low complexity" evidence="1">
    <location>
        <begin position="1030"/>
        <end position="1054"/>
    </location>
</feature>
<dbReference type="Proteomes" id="UP000246740">
    <property type="component" value="Unassembled WGS sequence"/>
</dbReference>
<evidence type="ECO:0000313" key="3">
    <source>
        <dbReference type="Proteomes" id="UP000246740"/>
    </source>
</evidence>
<dbReference type="GO" id="GO:0000151">
    <property type="term" value="C:ubiquitin ligase complex"/>
    <property type="evidence" value="ECO:0007669"/>
    <property type="project" value="TreeGrafter"/>
</dbReference>
<dbReference type="STRING" id="1882483.A0A317XSP1"/>
<organism evidence="2 3">
    <name type="scientific">Testicularia cyperi</name>
    <dbReference type="NCBI Taxonomy" id="1882483"/>
    <lineage>
        <taxon>Eukaryota</taxon>
        <taxon>Fungi</taxon>
        <taxon>Dikarya</taxon>
        <taxon>Basidiomycota</taxon>
        <taxon>Ustilaginomycotina</taxon>
        <taxon>Ustilaginomycetes</taxon>
        <taxon>Ustilaginales</taxon>
        <taxon>Anthracoideaceae</taxon>
        <taxon>Testicularia</taxon>
    </lineage>
</organism>
<dbReference type="GO" id="GO:0000209">
    <property type="term" value="P:protein polyubiquitination"/>
    <property type="evidence" value="ECO:0007669"/>
    <property type="project" value="TreeGrafter"/>
</dbReference>
<dbReference type="GO" id="GO:0005829">
    <property type="term" value="C:cytosol"/>
    <property type="evidence" value="ECO:0007669"/>
    <property type="project" value="TreeGrafter"/>
</dbReference>
<feature type="region of interest" description="Disordered" evidence="1">
    <location>
        <begin position="1023"/>
        <end position="1064"/>
    </location>
</feature>
<feature type="compositionally biased region" description="Polar residues" evidence="1">
    <location>
        <begin position="282"/>
        <end position="299"/>
    </location>
</feature>
<dbReference type="GO" id="GO:0030332">
    <property type="term" value="F:cyclin binding"/>
    <property type="evidence" value="ECO:0007669"/>
    <property type="project" value="TreeGrafter"/>
</dbReference>
<reference evidence="2 3" key="1">
    <citation type="journal article" date="2018" name="Mol. Biol. Evol.">
        <title>Broad Genomic Sampling Reveals a Smut Pathogenic Ancestry of the Fungal Clade Ustilaginomycotina.</title>
        <authorList>
            <person name="Kijpornyongpan T."/>
            <person name="Mondo S.J."/>
            <person name="Barry K."/>
            <person name="Sandor L."/>
            <person name="Lee J."/>
            <person name="Lipzen A."/>
            <person name="Pangilinan J."/>
            <person name="LaButti K."/>
            <person name="Hainaut M."/>
            <person name="Henrissat B."/>
            <person name="Grigoriev I.V."/>
            <person name="Spatafora J.W."/>
            <person name="Aime M.C."/>
        </authorList>
    </citation>
    <scope>NUCLEOTIDE SEQUENCE [LARGE SCALE GENOMIC DNA]</scope>
    <source>
        <strain evidence="2 3">MCA 3645</strain>
    </source>
</reference>
<feature type="compositionally biased region" description="Low complexity" evidence="1">
    <location>
        <begin position="259"/>
        <end position="279"/>
    </location>
</feature>
<dbReference type="PANTHER" id="PTHR31531">
    <property type="entry name" value="E3 UBIQUITIN-PROTEIN LIGASE E3D FAMILY MEMBER"/>
    <property type="match status" value="1"/>
</dbReference>
<feature type="compositionally biased region" description="Low complexity" evidence="1">
    <location>
        <begin position="567"/>
        <end position="577"/>
    </location>
</feature>
<feature type="compositionally biased region" description="Polar residues" evidence="1">
    <location>
        <begin position="766"/>
        <end position="785"/>
    </location>
</feature>
<dbReference type="GO" id="GO:0031624">
    <property type="term" value="F:ubiquitin conjugating enzyme binding"/>
    <property type="evidence" value="ECO:0007669"/>
    <property type="project" value="TreeGrafter"/>
</dbReference>
<feature type="region of interest" description="Disordered" evidence="1">
    <location>
        <begin position="852"/>
        <end position="889"/>
    </location>
</feature>
<dbReference type="PANTHER" id="PTHR31531:SF2">
    <property type="entry name" value="E3 UBIQUITIN-PROTEIN LIGASE E3D"/>
    <property type="match status" value="1"/>
</dbReference>
<dbReference type="Pfam" id="PF09814">
    <property type="entry name" value="HECT_2"/>
    <property type="match status" value="1"/>
</dbReference>
<feature type="compositionally biased region" description="Basic and acidic residues" evidence="1">
    <location>
        <begin position="633"/>
        <end position="656"/>
    </location>
</feature>
<dbReference type="OrthoDB" id="66510at2759"/>
<dbReference type="GO" id="GO:0005634">
    <property type="term" value="C:nucleus"/>
    <property type="evidence" value="ECO:0007669"/>
    <property type="project" value="TreeGrafter"/>
</dbReference>
<feature type="compositionally biased region" description="Polar residues" evidence="1">
    <location>
        <begin position="241"/>
        <end position="250"/>
    </location>
</feature>
<accession>A0A317XSP1</accession>
<feature type="compositionally biased region" description="Polar residues" evidence="1">
    <location>
        <begin position="373"/>
        <end position="383"/>
    </location>
</feature>
<feature type="region of interest" description="Disordered" evidence="1">
    <location>
        <begin position="71"/>
        <end position="101"/>
    </location>
</feature>
<dbReference type="InterPro" id="IPR019193">
    <property type="entry name" value="UBQ-conj_enz_E2-bd_prot"/>
</dbReference>
<protein>
    <recommendedName>
        <fullName evidence="4">HECT domain-containing protein</fullName>
    </recommendedName>
</protein>
<name>A0A317XSP1_9BASI</name>
<dbReference type="EMBL" id="KZ819191">
    <property type="protein sequence ID" value="PWZ01122.1"/>
    <property type="molecule type" value="Genomic_DNA"/>
</dbReference>
<evidence type="ECO:0000256" key="1">
    <source>
        <dbReference type="SAM" id="MobiDB-lite"/>
    </source>
</evidence>
<feature type="region of interest" description="Disordered" evidence="1">
    <location>
        <begin position="1"/>
        <end position="33"/>
    </location>
</feature>
<keyword evidence="3" id="KW-1185">Reference proteome</keyword>
<feature type="region of interest" description="Disordered" evidence="1">
    <location>
        <begin position="371"/>
        <end position="395"/>
    </location>
</feature>
<sequence length="1455" mass="156940">MSACSLQHPQRRQRSASEVKSLPGSIRAPSSPSIIRTQDFILLPTIPTHEPEDNLPSPSALQHRYAAAARSDAHARRRRQSSLSQSIITGMHGTRTSAFDRPEPELLEELTDSSRAAATAQSPHLPSSDLRELHLETLISVVHALADSFHNSETQTPLDAKLSQTLDDIFASLRRLGGHDTPLSPTFAHVPTVGAFAPSDLDRLAHLVDVLDSIAPPAIRPQDTQLRLTLRSHTEALTRADLSSRNGNSPPWTPHTPGLSFSDRLSPLSPPLHLASAGARGSWTSSRTCGTLPTPPQDVSTEMQQKAAFDVLTSVALAQQPHQVPFSSLQQQHFDGSVFEMASVRRPQTAQGMAEDASCLSTLDVQPRLRAESQASQRASTPAASECTAATPGETTYEATDSVVTLTLPRYSSEAPRYGSFDDKADVKSVRINECDRDGTIPVITEALPAYDRADGHVHARDSSGASLETPTILERRRARLAAQHSAYAARTPQDLAVVQTSIDHLSSVIPPLDNQRALSPEQQRATQLLRMFDKFSESDRLDDQRRPPPILKPSRRAPVPPSTENSASASVVRARSGTGASQSPSESELPATPTTPSSLSSSRKSSIAESFSRKLSIASITNTLRRASIYDTKPKHANREVDRGATGREDPRSKSDIAQGLTTHFGKSDGERVAFRAIDFADDTPRGRREHLGEPTDEEDDGLLDDYGFASIDTTKSNRRSSVVAPESPQTMASSSSGSRMSSRRSSQWMDSQPATPSWPKSPFTPVSPQSVRRPSKPTVTFAPSTLRPPPPGRSRAASLQSQLREAGQPTFRQCKSPKSDEASVVTAVAGVADASARAATTPAVNATAAVGPAARDVKSNAAARPQNKGPKQEPGQRGTCPDASDPAEYCEKSATNLVRSASRPPAPQFEASSSMDFFAEAQHSIGIVSVLLWLSGERNSGMDSADKHHRAMPARQTSYRFDWSLIDQGYDCAADESRWLYVVPIETQSGLGDGLASARLRPEGHGLDRYYRDLSETTFSKQIHQTVSSSSETKQSSSDGSGSSSSTGGSEKPIVNMAGRDGSPTILSDAVGGLRIKLPVPVTYPQSGEVALFAGGSNEAGPLAQVKLSMSETERLRGLQENRAEGLVDFPLSATQLTAKGRSGSHLRAFVCAGCFHNSGAMEPKKLDTIARFQANSTFRALPSEGWEELVDAWMCHGDQELNASVTETAVKFTSRVGGKMSAAEHLQSDGPSSNSARFGQAPGPVWVGDTYLLAPAACITTDSIRPCTDQESWNTVRCKTCSCEVGEVHQASSPSPPSYRLSKYMLVPILEGVDMRQASSTHTKDTAWLSTLLSSIQQAAASTGARRLRLRQRRAKDADDDSFSVWLFSRAVFTGSLTSDPMTVWRGSKLLFSSRSSERAVHEAEGTEALEVPDLIVGWTRQALIKSNEMLHPDMRQMFPGWLTGYLAVATE</sequence>
<feature type="compositionally biased region" description="Basic and acidic residues" evidence="1">
    <location>
        <begin position="684"/>
        <end position="695"/>
    </location>
</feature>
<feature type="region of interest" description="Disordered" evidence="1">
    <location>
        <begin position="536"/>
        <end position="612"/>
    </location>
</feature>
<feature type="compositionally biased region" description="Basic and acidic residues" evidence="1">
    <location>
        <begin position="536"/>
        <end position="547"/>
    </location>
</feature>
<dbReference type="GO" id="GO:0043161">
    <property type="term" value="P:proteasome-mediated ubiquitin-dependent protein catabolic process"/>
    <property type="evidence" value="ECO:0007669"/>
    <property type="project" value="TreeGrafter"/>
</dbReference>
<dbReference type="GO" id="GO:0006513">
    <property type="term" value="P:protein monoubiquitination"/>
    <property type="evidence" value="ECO:0007669"/>
    <property type="project" value="TreeGrafter"/>
</dbReference>
<feature type="compositionally biased region" description="Low complexity" evidence="1">
    <location>
        <begin position="584"/>
        <end position="611"/>
    </location>
</feature>
<evidence type="ECO:0000313" key="2">
    <source>
        <dbReference type="EMBL" id="PWZ01122.1"/>
    </source>
</evidence>
<dbReference type="GO" id="GO:0051865">
    <property type="term" value="P:protein autoubiquitination"/>
    <property type="evidence" value="ECO:0007669"/>
    <property type="project" value="TreeGrafter"/>
</dbReference>
<feature type="compositionally biased region" description="Low complexity" evidence="1">
    <location>
        <begin position="735"/>
        <end position="748"/>
    </location>
</feature>
<proteinExistence type="predicted"/>
<gene>
    <name evidence="2" type="ORF">BCV70DRAFT_216424</name>
</gene>
<dbReference type="GO" id="GO:0061630">
    <property type="term" value="F:ubiquitin protein ligase activity"/>
    <property type="evidence" value="ECO:0007669"/>
    <property type="project" value="TreeGrafter"/>
</dbReference>
<dbReference type="InParanoid" id="A0A317XSP1"/>
<evidence type="ECO:0008006" key="4">
    <source>
        <dbReference type="Google" id="ProtNLM"/>
    </source>
</evidence>